<dbReference type="HOGENOM" id="CLU_2062824_0_0_1"/>
<organism evidence="1 2">
    <name type="scientific">Schizosaccharomyces octosporus (strain yFS286)</name>
    <name type="common">Fission yeast</name>
    <name type="synonym">Octosporomyces octosporus</name>
    <dbReference type="NCBI Taxonomy" id="483514"/>
    <lineage>
        <taxon>Eukaryota</taxon>
        <taxon>Fungi</taxon>
        <taxon>Dikarya</taxon>
        <taxon>Ascomycota</taxon>
        <taxon>Taphrinomycotina</taxon>
        <taxon>Schizosaccharomycetes</taxon>
        <taxon>Schizosaccharomycetales</taxon>
        <taxon>Schizosaccharomycetaceae</taxon>
        <taxon>Schizosaccharomyces</taxon>
    </lineage>
</organism>
<dbReference type="Proteomes" id="UP000016088">
    <property type="component" value="Unassembled WGS sequence"/>
</dbReference>
<accession>S9Q272</accession>
<dbReference type="VEuPathDB" id="FungiDB:SOCG_04633"/>
<protein>
    <submittedName>
        <fullName evidence="1">Uncharacterized protein</fullName>
    </submittedName>
</protein>
<proteinExistence type="predicted"/>
<evidence type="ECO:0000313" key="1">
    <source>
        <dbReference type="EMBL" id="EPX75391.1"/>
    </source>
</evidence>
<evidence type="ECO:0000313" key="2">
    <source>
        <dbReference type="Proteomes" id="UP000016088"/>
    </source>
</evidence>
<dbReference type="EMBL" id="KE503206">
    <property type="protein sequence ID" value="EPX75391.1"/>
    <property type="molecule type" value="Genomic_DNA"/>
</dbReference>
<sequence>MPTPKIGNASYNPLSISGSNDRFASRDLTSNTIVFCNTSVRNSVSAFLHKECYSLATSGNASFIFSSTNTTSSVPTIIFEPHRNFSSLSSISNSALPATTSASKAPSSTSFYFCFLRTL</sequence>
<gene>
    <name evidence="1" type="ORF">SOCG_04633</name>
</gene>
<dbReference type="RefSeq" id="XP_013017833.1">
    <property type="nucleotide sequence ID" value="XM_013162379.1"/>
</dbReference>
<dbReference type="AlphaFoldDB" id="S9Q272"/>
<keyword evidence="2" id="KW-1185">Reference proteome</keyword>
<dbReference type="GeneID" id="25033595"/>
<reference evidence="1 2" key="1">
    <citation type="journal article" date="2011" name="Science">
        <title>Comparative functional genomics of the fission yeasts.</title>
        <authorList>
            <person name="Rhind N."/>
            <person name="Chen Z."/>
            <person name="Yassour M."/>
            <person name="Thompson D.A."/>
            <person name="Haas B.J."/>
            <person name="Habib N."/>
            <person name="Wapinski I."/>
            <person name="Roy S."/>
            <person name="Lin M.F."/>
            <person name="Heiman D.I."/>
            <person name="Young S.K."/>
            <person name="Furuya K."/>
            <person name="Guo Y."/>
            <person name="Pidoux A."/>
            <person name="Chen H.M."/>
            <person name="Robbertse B."/>
            <person name="Goldberg J.M."/>
            <person name="Aoki K."/>
            <person name="Bayne E.H."/>
            <person name="Berlin A.M."/>
            <person name="Desjardins C.A."/>
            <person name="Dobbs E."/>
            <person name="Dukaj L."/>
            <person name="Fan L."/>
            <person name="FitzGerald M.G."/>
            <person name="French C."/>
            <person name="Gujja S."/>
            <person name="Hansen K."/>
            <person name="Keifenheim D."/>
            <person name="Levin J.Z."/>
            <person name="Mosher R.A."/>
            <person name="Mueller C.A."/>
            <person name="Pfiffner J."/>
            <person name="Priest M."/>
            <person name="Russ C."/>
            <person name="Smialowska A."/>
            <person name="Swoboda P."/>
            <person name="Sykes S.M."/>
            <person name="Vaughn M."/>
            <person name="Vengrova S."/>
            <person name="Yoder R."/>
            <person name="Zeng Q."/>
            <person name="Allshire R."/>
            <person name="Baulcombe D."/>
            <person name="Birren B.W."/>
            <person name="Brown W."/>
            <person name="Ekwall K."/>
            <person name="Kellis M."/>
            <person name="Leatherwood J."/>
            <person name="Levin H."/>
            <person name="Margalit H."/>
            <person name="Martienssen R."/>
            <person name="Nieduszynski C.A."/>
            <person name="Spatafora J.W."/>
            <person name="Friedman N."/>
            <person name="Dalgaard J.Z."/>
            <person name="Baumann P."/>
            <person name="Niki H."/>
            <person name="Regev A."/>
            <person name="Nusbaum C."/>
        </authorList>
    </citation>
    <scope>NUCLEOTIDE SEQUENCE [LARGE SCALE GENOMIC DNA]</scope>
    <source>
        <strain evidence="2">yFS286</strain>
    </source>
</reference>
<name>S9Q272_SCHOY</name>